<dbReference type="PROSITE" id="PS01223">
    <property type="entry name" value="PROA"/>
    <property type="match status" value="1"/>
</dbReference>
<dbReference type="PANTHER" id="PTHR11063:SF8">
    <property type="entry name" value="DELTA-1-PYRROLINE-5-CARBOXYLATE SYNTHASE"/>
    <property type="match status" value="1"/>
</dbReference>
<dbReference type="PANTHER" id="PTHR11063">
    <property type="entry name" value="GLUTAMATE SEMIALDEHYDE DEHYDROGENASE"/>
    <property type="match status" value="1"/>
</dbReference>
<sequence>MIHQGAVERVLPAVLDKLSASGVTIHGDQVTQENFFAAVPATEEDWSTEYHDLDISVKVVSGLDEALAHIKRYSTKHTESIITEDLENAERFLAEVDSSTVMVNASTRFTDGGEFGFGAEVGISTQKLHARGPMGLPELTTTKWLVRGNGQIRS</sequence>
<protein>
    <submittedName>
        <fullName evidence="1">Unannotated protein</fullName>
    </submittedName>
</protein>
<dbReference type="EMBL" id="CAEZSZ010000021">
    <property type="protein sequence ID" value="CAB4551635.1"/>
    <property type="molecule type" value="Genomic_DNA"/>
</dbReference>
<dbReference type="AlphaFoldDB" id="A0A6J6CKH2"/>
<dbReference type="InterPro" id="IPR020593">
    <property type="entry name" value="G-glutamylP_reductase_CS"/>
</dbReference>
<organism evidence="1">
    <name type="scientific">freshwater metagenome</name>
    <dbReference type="NCBI Taxonomy" id="449393"/>
    <lineage>
        <taxon>unclassified sequences</taxon>
        <taxon>metagenomes</taxon>
        <taxon>ecological metagenomes</taxon>
    </lineage>
</organism>
<dbReference type="Gene3D" id="3.40.309.10">
    <property type="entry name" value="Aldehyde Dehydrogenase, Chain A, domain 2"/>
    <property type="match status" value="1"/>
</dbReference>
<dbReference type="InterPro" id="IPR016161">
    <property type="entry name" value="Ald_DH/histidinol_DH"/>
</dbReference>
<gene>
    <name evidence="1" type="ORF">UFOPK1561_00323</name>
</gene>
<name>A0A6J6CKH2_9ZZZZ</name>
<dbReference type="InterPro" id="IPR016163">
    <property type="entry name" value="Ald_DH_C"/>
</dbReference>
<proteinExistence type="predicted"/>
<evidence type="ECO:0000313" key="1">
    <source>
        <dbReference type="EMBL" id="CAB4551635.1"/>
    </source>
</evidence>
<accession>A0A6J6CKH2</accession>
<reference evidence="1" key="1">
    <citation type="submission" date="2020-05" db="EMBL/GenBank/DDBJ databases">
        <authorList>
            <person name="Chiriac C."/>
            <person name="Salcher M."/>
            <person name="Ghai R."/>
            <person name="Kavagutti S V."/>
        </authorList>
    </citation>
    <scope>NUCLEOTIDE SEQUENCE</scope>
</reference>
<dbReference type="GO" id="GO:0004350">
    <property type="term" value="F:glutamate-5-semialdehyde dehydrogenase activity"/>
    <property type="evidence" value="ECO:0007669"/>
    <property type="project" value="InterPro"/>
</dbReference>
<dbReference type="SUPFAM" id="SSF53720">
    <property type="entry name" value="ALDH-like"/>
    <property type="match status" value="1"/>
</dbReference>